<evidence type="ECO:0000313" key="3">
    <source>
        <dbReference type="Proteomes" id="UP000281406"/>
    </source>
</evidence>
<dbReference type="Proteomes" id="UP000281406">
    <property type="component" value="Unassembled WGS sequence"/>
</dbReference>
<comment type="caution">
    <text evidence="2">The sequence shown here is derived from an EMBL/GenBank/DDBJ whole genome shotgun (WGS) entry which is preliminary data.</text>
</comment>
<dbReference type="EMBL" id="RJVU01080398">
    <property type="protein sequence ID" value="ROI15087.1"/>
    <property type="molecule type" value="Genomic_DNA"/>
</dbReference>
<evidence type="ECO:0000313" key="2">
    <source>
        <dbReference type="EMBL" id="ROI15087.1"/>
    </source>
</evidence>
<accession>A0A3N0XCF5</accession>
<feature type="region of interest" description="Disordered" evidence="1">
    <location>
        <begin position="61"/>
        <end position="91"/>
    </location>
</feature>
<protein>
    <submittedName>
        <fullName evidence="2">Uncharacterized protein</fullName>
    </submittedName>
</protein>
<dbReference type="AlphaFoldDB" id="A0A3N0XCF5"/>
<reference evidence="2 3" key="1">
    <citation type="submission" date="2018-10" db="EMBL/GenBank/DDBJ databases">
        <title>Genome assembly for a Yunnan-Guizhou Plateau 3E fish, Anabarilius grahami (Regan), and its evolutionary and genetic applications.</title>
        <authorList>
            <person name="Jiang W."/>
        </authorList>
    </citation>
    <scope>NUCLEOTIDE SEQUENCE [LARGE SCALE GENOMIC DNA]</scope>
    <source>
        <strain evidence="2">AG-KIZ</strain>
        <tissue evidence="2">Muscle</tissue>
    </source>
</reference>
<feature type="compositionally biased region" description="Acidic residues" evidence="1">
    <location>
        <begin position="61"/>
        <end position="72"/>
    </location>
</feature>
<organism evidence="2 3">
    <name type="scientific">Anabarilius grahami</name>
    <name type="common">Kanglang fish</name>
    <name type="synonym">Barilius grahami</name>
    <dbReference type="NCBI Taxonomy" id="495550"/>
    <lineage>
        <taxon>Eukaryota</taxon>
        <taxon>Metazoa</taxon>
        <taxon>Chordata</taxon>
        <taxon>Craniata</taxon>
        <taxon>Vertebrata</taxon>
        <taxon>Euteleostomi</taxon>
        <taxon>Actinopterygii</taxon>
        <taxon>Neopterygii</taxon>
        <taxon>Teleostei</taxon>
        <taxon>Ostariophysi</taxon>
        <taxon>Cypriniformes</taxon>
        <taxon>Xenocyprididae</taxon>
        <taxon>Xenocypridinae</taxon>
        <taxon>Xenocypridinae incertae sedis</taxon>
        <taxon>Anabarilius</taxon>
    </lineage>
</organism>
<sequence length="91" mass="10346">MSNRPKKAEEDQLQLTVRNTLRKLSRPTNKNCLTADRRLEKCVLTYIKKCYTEDRGRAGVLEEDEEQAEEGTMETTKEDKKVGGARVKTGG</sequence>
<name>A0A3N0XCF5_ANAGA</name>
<keyword evidence="3" id="KW-1185">Reference proteome</keyword>
<gene>
    <name evidence="2" type="ORF">DPX16_15528</name>
</gene>
<evidence type="ECO:0000256" key="1">
    <source>
        <dbReference type="SAM" id="MobiDB-lite"/>
    </source>
</evidence>
<proteinExistence type="predicted"/>